<dbReference type="EMBL" id="CCYD01000523">
    <property type="protein sequence ID" value="CEG40819.1"/>
    <property type="molecule type" value="Genomic_DNA"/>
</dbReference>
<dbReference type="AlphaFoldDB" id="A0A0N7L591"/>
<evidence type="ECO:0000313" key="2">
    <source>
        <dbReference type="Proteomes" id="UP000054928"/>
    </source>
</evidence>
<name>A0A0N7L591_PLAHL</name>
<dbReference type="RefSeq" id="XP_024577188.1">
    <property type="nucleotide sequence ID" value="XM_024726519.1"/>
</dbReference>
<dbReference type="GeneID" id="36406054"/>
<sequence length="52" mass="6201">MDCRQSAKPRIYQERYTEVILSKIPCFHTNYSYFRIIFFGVNELLPLLCLVA</sequence>
<reference evidence="2" key="1">
    <citation type="submission" date="2014-09" db="EMBL/GenBank/DDBJ databases">
        <authorList>
            <person name="Sharma Rahul"/>
            <person name="Thines Marco"/>
        </authorList>
    </citation>
    <scope>NUCLEOTIDE SEQUENCE [LARGE SCALE GENOMIC DNA]</scope>
</reference>
<accession>A0A0N7L591</accession>
<keyword evidence="2" id="KW-1185">Reference proteome</keyword>
<dbReference type="Proteomes" id="UP000054928">
    <property type="component" value="Unassembled WGS sequence"/>
</dbReference>
<proteinExistence type="predicted"/>
<protein>
    <submittedName>
        <fullName evidence="1">Uncharacterized protein</fullName>
    </submittedName>
</protein>
<organism evidence="1 2">
    <name type="scientific">Plasmopara halstedii</name>
    <name type="common">Downy mildew of sunflower</name>
    <dbReference type="NCBI Taxonomy" id="4781"/>
    <lineage>
        <taxon>Eukaryota</taxon>
        <taxon>Sar</taxon>
        <taxon>Stramenopiles</taxon>
        <taxon>Oomycota</taxon>
        <taxon>Peronosporomycetes</taxon>
        <taxon>Peronosporales</taxon>
        <taxon>Peronosporaceae</taxon>
        <taxon>Plasmopara</taxon>
    </lineage>
</organism>
<evidence type="ECO:0000313" key="1">
    <source>
        <dbReference type="EMBL" id="CEG40819.1"/>
    </source>
</evidence>